<accession>A0ACB8R425</accession>
<keyword evidence="2" id="KW-1185">Reference proteome</keyword>
<proteinExistence type="predicted"/>
<protein>
    <submittedName>
        <fullName evidence="1">Uncharacterized protein</fullName>
    </submittedName>
</protein>
<dbReference type="Proteomes" id="UP000814033">
    <property type="component" value="Unassembled WGS sequence"/>
</dbReference>
<comment type="caution">
    <text evidence="1">The sequence shown here is derived from an EMBL/GenBank/DDBJ whole genome shotgun (WGS) entry which is preliminary data.</text>
</comment>
<sequence>MSTTTELSRQLRILLENPQAVAATDVYALVDEFVLECSASSEPEVLLFHLDEQLQAIHDSCDLSEIAQTEVLLAVLRRLEPVISSTSLISTWFELILRPALREPKLSRRAVDDAVDLVIIALEKEDAAYPEKQGDFRRRILDLYLLDAFNEGSGDDVLEWAELTPEQREKRNVWKANLEDILVRFGNDQPEDLLTQVYDCFASSSSRLQLLGLLNRYTSQPSFERHACVLAAHPIMSSLMTSLLVDNSTTVCMIGLTMITKLLPILAVKECGALRRMLPQLFAILARIICWRERDVADVQDAASSDEASEASEASESADEGARALKTHPDLKWERLELTFKTAAPAPSPRQYFTFLYYLFPCNMVAFLREPAEYLTECNAENPYAVKWDEVLDREQIKTKSEILLRQHVTHPQVIWRNAQTELSETQFFATYDVPRIVAEVLLLEIRNSPVATPEQSVATAPVHPPSVSDEQDTSVPDDSDSRSSTPPLKATVLSGKPRISLQDMVNTSIALKSNLDIEIVDPTVWPYALFPQDAGTRTQSPERGDAVPSHVAQAISGLQREVLRLRTELNFSTWLARENVRQIGRMYEHRIQSRNAEVERQGLHNKLREYKAQVAKLNHQLKTQMEQAAKLKQQYSDWLSELHGKMNTMRTQKQSWTAETAALRLAEKESKAQLEAQGKLLAEADQEVFRLKTSIKESAAKVERLRDYEKRIEQLTALQKLWDADVAKFKVQREVLTAMHSKYKKMELLLQTYEGTHAKMEEQARTHRRQQQTLEGRLAAALLNKQRPRPPAQNDKIAEEVTRTKTENMRLRDENTDLRYEVEEVRAMVEVLRAQVSGHRGVLADPTQSPRSGPLRI</sequence>
<reference evidence="1" key="2">
    <citation type="journal article" date="2022" name="New Phytol.">
        <title>Evolutionary transition to the ectomycorrhizal habit in the genomes of a hyperdiverse lineage of mushroom-forming fungi.</title>
        <authorList>
            <person name="Looney B."/>
            <person name="Miyauchi S."/>
            <person name="Morin E."/>
            <person name="Drula E."/>
            <person name="Courty P.E."/>
            <person name="Kohler A."/>
            <person name="Kuo A."/>
            <person name="LaButti K."/>
            <person name="Pangilinan J."/>
            <person name="Lipzen A."/>
            <person name="Riley R."/>
            <person name="Andreopoulos W."/>
            <person name="He G."/>
            <person name="Johnson J."/>
            <person name="Nolan M."/>
            <person name="Tritt A."/>
            <person name="Barry K.W."/>
            <person name="Grigoriev I.V."/>
            <person name="Nagy L.G."/>
            <person name="Hibbett D."/>
            <person name="Henrissat B."/>
            <person name="Matheny P.B."/>
            <person name="Labbe J."/>
            <person name="Martin F.M."/>
        </authorList>
    </citation>
    <scope>NUCLEOTIDE SEQUENCE</scope>
    <source>
        <strain evidence="1">FP105234-sp</strain>
    </source>
</reference>
<evidence type="ECO:0000313" key="1">
    <source>
        <dbReference type="EMBL" id="KAI0038874.1"/>
    </source>
</evidence>
<gene>
    <name evidence="1" type="ORF">FA95DRAFT_1684484</name>
</gene>
<evidence type="ECO:0000313" key="2">
    <source>
        <dbReference type="Proteomes" id="UP000814033"/>
    </source>
</evidence>
<name>A0ACB8R425_9AGAM</name>
<organism evidence="1 2">
    <name type="scientific">Auriscalpium vulgare</name>
    <dbReference type="NCBI Taxonomy" id="40419"/>
    <lineage>
        <taxon>Eukaryota</taxon>
        <taxon>Fungi</taxon>
        <taxon>Dikarya</taxon>
        <taxon>Basidiomycota</taxon>
        <taxon>Agaricomycotina</taxon>
        <taxon>Agaricomycetes</taxon>
        <taxon>Russulales</taxon>
        <taxon>Auriscalpiaceae</taxon>
        <taxon>Auriscalpium</taxon>
    </lineage>
</organism>
<dbReference type="EMBL" id="MU276395">
    <property type="protein sequence ID" value="KAI0038874.1"/>
    <property type="molecule type" value="Genomic_DNA"/>
</dbReference>
<reference evidence="1" key="1">
    <citation type="submission" date="2021-02" db="EMBL/GenBank/DDBJ databases">
        <authorList>
            <consortium name="DOE Joint Genome Institute"/>
            <person name="Ahrendt S."/>
            <person name="Looney B.P."/>
            <person name="Miyauchi S."/>
            <person name="Morin E."/>
            <person name="Drula E."/>
            <person name="Courty P.E."/>
            <person name="Chicoki N."/>
            <person name="Fauchery L."/>
            <person name="Kohler A."/>
            <person name="Kuo A."/>
            <person name="Labutti K."/>
            <person name="Pangilinan J."/>
            <person name="Lipzen A."/>
            <person name="Riley R."/>
            <person name="Andreopoulos W."/>
            <person name="He G."/>
            <person name="Johnson J."/>
            <person name="Barry K.W."/>
            <person name="Grigoriev I.V."/>
            <person name="Nagy L."/>
            <person name="Hibbett D."/>
            <person name="Henrissat B."/>
            <person name="Matheny P.B."/>
            <person name="Labbe J."/>
            <person name="Martin F."/>
        </authorList>
    </citation>
    <scope>NUCLEOTIDE SEQUENCE</scope>
    <source>
        <strain evidence="1">FP105234-sp</strain>
    </source>
</reference>